<dbReference type="eggNOG" id="ENOG502RNS8">
    <property type="taxonomic scope" value="Eukaryota"/>
</dbReference>
<evidence type="ECO:0000256" key="1">
    <source>
        <dbReference type="SAM" id="MobiDB-lite"/>
    </source>
</evidence>
<organism evidence="2 3">
    <name type="scientific">Capronia epimyces CBS 606.96</name>
    <dbReference type="NCBI Taxonomy" id="1182542"/>
    <lineage>
        <taxon>Eukaryota</taxon>
        <taxon>Fungi</taxon>
        <taxon>Dikarya</taxon>
        <taxon>Ascomycota</taxon>
        <taxon>Pezizomycotina</taxon>
        <taxon>Eurotiomycetes</taxon>
        <taxon>Chaetothyriomycetidae</taxon>
        <taxon>Chaetothyriales</taxon>
        <taxon>Herpotrichiellaceae</taxon>
        <taxon>Capronia</taxon>
    </lineage>
</organism>
<dbReference type="Proteomes" id="UP000019478">
    <property type="component" value="Unassembled WGS sequence"/>
</dbReference>
<dbReference type="HOGENOM" id="CLU_253586_0_0_1"/>
<feature type="region of interest" description="Disordered" evidence="1">
    <location>
        <begin position="431"/>
        <end position="465"/>
    </location>
</feature>
<feature type="region of interest" description="Disordered" evidence="1">
    <location>
        <begin position="1126"/>
        <end position="1188"/>
    </location>
</feature>
<feature type="compositionally biased region" description="Polar residues" evidence="1">
    <location>
        <begin position="717"/>
        <end position="734"/>
    </location>
</feature>
<evidence type="ECO:0000313" key="2">
    <source>
        <dbReference type="EMBL" id="EXJ81294.1"/>
    </source>
</evidence>
<feature type="compositionally biased region" description="Polar residues" evidence="1">
    <location>
        <begin position="764"/>
        <end position="781"/>
    </location>
</feature>
<comment type="caution">
    <text evidence="2">The sequence shown here is derived from an EMBL/GenBank/DDBJ whole genome shotgun (WGS) entry which is preliminary data.</text>
</comment>
<protein>
    <submittedName>
        <fullName evidence="2">Uncharacterized protein</fullName>
    </submittedName>
</protein>
<evidence type="ECO:0000313" key="3">
    <source>
        <dbReference type="Proteomes" id="UP000019478"/>
    </source>
</evidence>
<feature type="compositionally biased region" description="Basic and acidic residues" evidence="1">
    <location>
        <begin position="1165"/>
        <end position="1178"/>
    </location>
</feature>
<proteinExistence type="predicted"/>
<dbReference type="GeneID" id="19171682"/>
<feature type="compositionally biased region" description="Basic residues" evidence="1">
    <location>
        <begin position="829"/>
        <end position="838"/>
    </location>
</feature>
<feature type="region of interest" description="Disordered" evidence="1">
    <location>
        <begin position="571"/>
        <end position="603"/>
    </location>
</feature>
<feature type="compositionally biased region" description="Polar residues" evidence="1">
    <location>
        <begin position="431"/>
        <end position="444"/>
    </location>
</feature>
<feature type="compositionally biased region" description="Basic and acidic residues" evidence="1">
    <location>
        <begin position="839"/>
        <end position="850"/>
    </location>
</feature>
<reference evidence="2 3" key="1">
    <citation type="submission" date="2013-03" db="EMBL/GenBank/DDBJ databases">
        <title>The Genome Sequence of Capronia epimyces CBS 606.96.</title>
        <authorList>
            <consortium name="The Broad Institute Genomics Platform"/>
            <person name="Cuomo C."/>
            <person name="de Hoog S."/>
            <person name="Gorbushina A."/>
            <person name="Walker B."/>
            <person name="Young S.K."/>
            <person name="Zeng Q."/>
            <person name="Gargeya S."/>
            <person name="Fitzgerald M."/>
            <person name="Haas B."/>
            <person name="Abouelleil A."/>
            <person name="Allen A.W."/>
            <person name="Alvarado L."/>
            <person name="Arachchi H.M."/>
            <person name="Berlin A.M."/>
            <person name="Chapman S.B."/>
            <person name="Gainer-Dewar J."/>
            <person name="Goldberg J."/>
            <person name="Griggs A."/>
            <person name="Gujja S."/>
            <person name="Hansen M."/>
            <person name="Howarth C."/>
            <person name="Imamovic A."/>
            <person name="Ireland A."/>
            <person name="Larimer J."/>
            <person name="McCowan C."/>
            <person name="Murphy C."/>
            <person name="Pearson M."/>
            <person name="Poon T.W."/>
            <person name="Priest M."/>
            <person name="Roberts A."/>
            <person name="Saif S."/>
            <person name="Shea T."/>
            <person name="Sisk P."/>
            <person name="Sykes S."/>
            <person name="Wortman J."/>
            <person name="Nusbaum C."/>
            <person name="Birren B."/>
        </authorList>
    </citation>
    <scope>NUCLEOTIDE SEQUENCE [LARGE SCALE GENOMIC DNA]</scope>
    <source>
        <strain evidence="2 3">CBS 606.96</strain>
    </source>
</reference>
<dbReference type="RefSeq" id="XP_007735882.1">
    <property type="nucleotide sequence ID" value="XM_007737692.1"/>
</dbReference>
<dbReference type="AlphaFoldDB" id="W9YG71"/>
<gene>
    <name evidence="2" type="ORF">A1O3_07584</name>
</gene>
<feature type="region of interest" description="Disordered" evidence="1">
    <location>
        <begin position="712"/>
        <end position="783"/>
    </location>
</feature>
<dbReference type="OrthoDB" id="4156635at2759"/>
<keyword evidence="3" id="KW-1185">Reference proteome</keyword>
<name>W9YG71_9EURO</name>
<dbReference type="EMBL" id="AMGY01000006">
    <property type="protein sequence ID" value="EXJ81294.1"/>
    <property type="molecule type" value="Genomic_DNA"/>
</dbReference>
<dbReference type="STRING" id="1182542.W9YG71"/>
<feature type="region of interest" description="Disordered" evidence="1">
    <location>
        <begin position="1014"/>
        <end position="1040"/>
    </location>
</feature>
<feature type="region of interest" description="Disordered" evidence="1">
    <location>
        <begin position="814"/>
        <end position="850"/>
    </location>
</feature>
<accession>W9YG71</accession>
<feature type="region of interest" description="Disordered" evidence="1">
    <location>
        <begin position="616"/>
        <end position="652"/>
    </location>
</feature>
<feature type="compositionally biased region" description="Polar residues" evidence="1">
    <location>
        <begin position="1149"/>
        <end position="1162"/>
    </location>
</feature>
<feature type="compositionally biased region" description="Basic and acidic residues" evidence="1">
    <location>
        <begin position="1126"/>
        <end position="1141"/>
    </location>
</feature>
<sequence length="1188" mass="135786">MAPRRQIKKLNLRPSKRLETVSPRVEKKNNPAFSRPIARTSTIIYRDGISEIHTYQTNGASDTTASIRLSAETPQDGILERLSHDAPSDVSDQRTLTGPEWILNLPPVREHSTPEDACDFLDAVIDYFRQWLSHDRLVGPASFFEDLSVIIDRMENFSCLPLHVRSSNIVSRRLVTCENMYDRFTSVWAKAARRELSNKLSTLNTSVSGSIDLLKESSFTTLLSDIRAISERPAFGPRAESGGNMPALLSRDDARDATLLCEELHHRFQNITYTTEPKLLWLLVWKSLKTAYMAYHEKGSRAFPPNSFVDLSFFKDTRVEDRFRRLINTPDAANPRKIEDMVGRYCRYIADCRAKPDNETSHLRQLRDYPLKIHVLASLKKFIETGGVETSTLSKLHFAVIRLNAITAGPKILRRWNEDAPSQGWEACAFQSESPPVGTSSTRSGLRFLEQPAPVSSNRSEKRLEKASQALNLSGQESRGSFPHPEGINRKSAFDHVWYPFPETRAHEVAQNEQITREMAEPGVHSDGPRAAFLVNRPPRHARNPADITRFTSKRRIGLLGWIGLILQKHASQRRRQKVANTGALGLPMSEDQQKPSSPKAKPAIMDSNARIHKGATPASAPKLRGGGGMARDPFRKPLQPRAVPSGRTRMDREQFRREHIERFKDTLCDQGDNRDEVDDLEDEDILHFLEQVAYDLDLAVELYRQQRVDHAGMHGPSQSDRQNSNAAATSRPQRQPLGELRGMLEASEGSQSNESIENETRGAGSNQENRAPTPAGSSASHVVDGPCHPCPQYPGEYHHNCRCRFDITGSDHAEDHAEQEEAQDKDGRRPHRRRPHQRREQPHPDDARLMRSLFPPGNELYHELTEAGKIIKQLEVLFNNENLSLWVTEEDARFDVKNLLSKLRNQTSSIRESYIAGLNKRVPVFVEEVPPTEKLRRNPDLPSTPNLCRRSFFELKLQQKRLDDMMDVGRYYANLGFRHVLCRYIRSLRELSQLFGEYHRSFYEHDVSAEYTTDSESTLSDDERQRLAEYRPPSPRTLPTREEYEMMFKDELERELRDVRGFRDLPKRYGKSYLIDRLMELDQRGKYGAGARNGYRNLENNRAAKARPRGYDLEAAIAAVERKIRDKKENDRNQNKAARWEKRRKQGLISSSDSRRPSVQFSRYSEESSDESRRDSEETSTTSEGTP</sequence>